<dbReference type="KEGG" id="siv:SSIL_2165"/>
<dbReference type="GO" id="GO:0005737">
    <property type="term" value="C:cytoplasm"/>
    <property type="evidence" value="ECO:0007669"/>
    <property type="project" value="TreeGrafter"/>
</dbReference>
<dbReference type="Pfam" id="PF01841">
    <property type="entry name" value="Transglut_core"/>
    <property type="match status" value="1"/>
</dbReference>
<reference evidence="3" key="1">
    <citation type="submission" date="2011-04" db="EMBL/GenBank/DDBJ databases">
        <title>Genome sequence of Solibacillus silvestris StLB046.</title>
        <authorList>
            <person name="Morohoshi T."/>
            <person name="Someya N."/>
            <person name="Ikeda T."/>
        </authorList>
    </citation>
    <scope>NUCLEOTIDE SEQUENCE [LARGE SCALE GENOMIC DNA]</scope>
    <source>
        <strain evidence="3">StLB046</strain>
    </source>
</reference>
<dbReference type="SMART" id="SM00460">
    <property type="entry name" value="TGc"/>
    <property type="match status" value="1"/>
</dbReference>
<dbReference type="Gene3D" id="3.10.620.30">
    <property type="match status" value="1"/>
</dbReference>
<dbReference type="InterPro" id="IPR052557">
    <property type="entry name" value="CAP/Cytokinesis_protein"/>
</dbReference>
<dbReference type="RefSeq" id="WP_014823871.1">
    <property type="nucleotide sequence ID" value="NC_018065.1"/>
</dbReference>
<dbReference type="Proteomes" id="UP000006691">
    <property type="component" value="Chromosome"/>
</dbReference>
<gene>
    <name evidence="2" type="ordered locus">SSIL_2165</name>
</gene>
<dbReference type="InterPro" id="IPR038765">
    <property type="entry name" value="Papain-like_cys_pep_sf"/>
</dbReference>
<feature type="domain" description="Transglutaminase-like" evidence="1">
    <location>
        <begin position="159"/>
        <end position="218"/>
    </location>
</feature>
<reference evidence="2 3" key="2">
    <citation type="journal article" date="2012" name="J. Biosci. Bioeng.">
        <title>Complete genome sequence and characterization of the N-acylhomoserine lactone-degrading gene of the potato leaf-associated Solibacillus silvestris.</title>
        <authorList>
            <person name="Morohoshi T."/>
            <person name="Tominaga Y."/>
            <person name="Someya N."/>
            <person name="Ikeda T."/>
        </authorList>
    </citation>
    <scope>NUCLEOTIDE SEQUENCE [LARGE SCALE GENOMIC DNA]</scope>
    <source>
        <strain evidence="2 3">StLB046</strain>
    </source>
</reference>
<name>F2F5Q5_SOLSS</name>
<evidence type="ECO:0000259" key="1">
    <source>
        <dbReference type="SMART" id="SM00460"/>
    </source>
</evidence>
<evidence type="ECO:0000313" key="2">
    <source>
        <dbReference type="EMBL" id="BAK16588.1"/>
    </source>
</evidence>
<protein>
    <recommendedName>
        <fullName evidence="1">Transglutaminase-like domain-containing protein</fullName>
    </recommendedName>
</protein>
<evidence type="ECO:0000313" key="3">
    <source>
        <dbReference type="Proteomes" id="UP000006691"/>
    </source>
</evidence>
<dbReference type="EMBL" id="AP012157">
    <property type="protein sequence ID" value="BAK16588.1"/>
    <property type="molecule type" value="Genomic_DNA"/>
</dbReference>
<dbReference type="STRING" id="1002809.SSIL_2165"/>
<sequence length="505" mass="59419">MKTYFESYEQYKRQGNSIKTTTITAKQLLPALIAHMERMDRQFTLHINGQLPMPIDELLKEAFDQCHLEQPFYTQHCEKRSYKYRQLTKNRIKVEFTMRYRMARQEEKWIVDEIQTILKNRIHPDMSALQKVLIVHDYIARTYSYERHTEGSPFAVYTFMNEKHGVCMAYALLFEKMMEVLEIPCYYVIGKAAGEGTEGHAWNMVQIDGHWYHVDVTWDDIGSIPGREVRYRYFLVADEKMRLDHEWNENHYPICTSTKFEAFHRLYDGCVVNTSVYYPHPGNGHLYEMNLANYPLQAKQKLSVNIQFCFSINGLLYFRNDSHNRYLYQFEIAAEELTQLSAEPVIRIYETETTLEVLYADETTNSIQKLFSADTESEDSLRVETDENRLEVPLNTFGDSWVASVEQQADCQPMVFKSADGIELIVEDRCKQLTVDIYINRGLHIQITSKRKNVEFHQPAQLKMPTALIPGLEQQLSKQKALEYFTDENFIYIQLFKSVTIQLKK</sequence>
<dbReference type="HOGENOM" id="CLU_539577_0_0_9"/>
<dbReference type="PANTHER" id="PTHR46333">
    <property type="entry name" value="CYTOKINESIS PROTEIN 3"/>
    <property type="match status" value="1"/>
</dbReference>
<dbReference type="PANTHER" id="PTHR46333:SF2">
    <property type="entry name" value="CYTOKINESIS PROTEIN 3"/>
    <property type="match status" value="1"/>
</dbReference>
<dbReference type="eggNOG" id="COG5279">
    <property type="taxonomic scope" value="Bacteria"/>
</dbReference>
<dbReference type="InterPro" id="IPR002931">
    <property type="entry name" value="Transglutaminase-like"/>
</dbReference>
<organism evidence="2 3">
    <name type="scientific">Solibacillus silvestris (strain StLB046)</name>
    <name type="common">Bacillus silvestris</name>
    <dbReference type="NCBI Taxonomy" id="1002809"/>
    <lineage>
        <taxon>Bacteria</taxon>
        <taxon>Bacillati</taxon>
        <taxon>Bacillota</taxon>
        <taxon>Bacilli</taxon>
        <taxon>Bacillales</taxon>
        <taxon>Caryophanaceae</taxon>
        <taxon>Solibacillus</taxon>
    </lineage>
</organism>
<proteinExistence type="predicted"/>
<keyword evidence="3" id="KW-1185">Reference proteome</keyword>
<dbReference type="AlphaFoldDB" id="F2F5Q5"/>
<dbReference type="SUPFAM" id="SSF54001">
    <property type="entry name" value="Cysteine proteinases"/>
    <property type="match status" value="1"/>
</dbReference>
<dbReference type="PATRIC" id="fig|1002809.3.peg.2193"/>
<accession>F2F5Q5</accession>